<evidence type="ECO:0000259" key="1">
    <source>
        <dbReference type="PROSITE" id="PS51465"/>
    </source>
</evidence>
<protein>
    <submittedName>
        <fullName evidence="2">Kazal-type serine protease inhibitor-like protein</fullName>
    </submittedName>
</protein>
<dbReference type="PROSITE" id="PS00282">
    <property type="entry name" value="KAZAL_1"/>
    <property type="match status" value="1"/>
</dbReference>
<keyword evidence="3" id="KW-1185">Reference proteome</keyword>
<dbReference type="EMBL" id="PVTE01000002">
    <property type="protein sequence ID" value="PRY45333.1"/>
    <property type="molecule type" value="Genomic_DNA"/>
</dbReference>
<dbReference type="PANTHER" id="PTHR21131">
    <property type="entry name" value="SERINE-TYPE ENDOPEPTIDASE INHIBITOR"/>
    <property type="match status" value="1"/>
</dbReference>
<sequence length="65" mass="6830">MKTLLGSFVIMLVLGCEKQQDVNPDCICTQQYQPVCGSDGKTYGNACEATCAGVSYTEGNCTPGS</sequence>
<dbReference type="Proteomes" id="UP000238375">
    <property type="component" value="Unassembled WGS sequence"/>
</dbReference>
<dbReference type="PROSITE" id="PS51465">
    <property type="entry name" value="KAZAL_2"/>
    <property type="match status" value="1"/>
</dbReference>
<comment type="caution">
    <text evidence="2">The sequence shown here is derived from an EMBL/GenBank/DDBJ whole genome shotgun (WGS) entry which is preliminary data.</text>
</comment>
<dbReference type="SMART" id="SM00280">
    <property type="entry name" value="KAZAL"/>
    <property type="match status" value="1"/>
</dbReference>
<dbReference type="InterPro" id="IPR002350">
    <property type="entry name" value="Kazal_dom"/>
</dbReference>
<organism evidence="2 3">
    <name type="scientific">Spirosoma oryzae</name>
    <dbReference type="NCBI Taxonomy" id="1469603"/>
    <lineage>
        <taxon>Bacteria</taxon>
        <taxon>Pseudomonadati</taxon>
        <taxon>Bacteroidota</taxon>
        <taxon>Cytophagia</taxon>
        <taxon>Cytophagales</taxon>
        <taxon>Cytophagaceae</taxon>
        <taxon>Spirosoma</taxon>
    </lineage>
</organism>
<dbReference type="Gene3D" id="3.30.60.30">
    <property type="match status" value="1"/>
</dbReference>
<dbReference type="OrthoDB" id="9800302at2"/>
<dbReference type="Pfam" id="PF00050">
    <property type="entry name" value="Kazal_1"/>
    <property type="match status" value="1"/>
</dbReference>
<dbReference type="InterPro" id="IPR053265">
    <property type="entry name" value="Serpin"/>
</dbReference>
<dbReference type="RefSeq" id="WP_106136198.1">
    <property type="nucleotide sequence ID" value="NZ_PVTE01000002.1"/>
</dbReference>
<evidence type="ECO:0000313" key="3">
    <source>
        <dbReference type="Proteomes" id="UP000238375"/>
    </source>
</evidence>
<reference evidence="2 3" key="1">
    <citation type="submission" date="2018-03" db="EMBL/GenBank/DDBJ databases">
        <title>Genomic Encyclopedia of Archaeal and Bacterial Type Strains, Phase II (KMG-II): from individual species to whole genera.</title>
        <authorList>
            <person name="Goeker M."/>
        </authorList>
    </citation>
    <scope>NUCLEOTIDE SEQUENCE [LARGE SCALE GENOMIC DNA]</scope>
    <source>
        <strain evidence="2 3">DSM 28354</strain>
    </source>
</reference>
<dbReference type="AlphaFoldDB" id="A0A2T0TI53"/>
<dbReference type="SUPFAM" id="SSF100895">
    <property type="entry name" value="Kazal-type serine protease inhibitors"/>
    <property type="match status" value="1"/>
</dbReference>
<dbReference type="InterPro" id="IPR036058">
    <property type="entry name" value="Kazal_dom_sf"/>
</dbReference>
<dbReference type="PANTHER" id="PTHR21131:SF0">
    <property type="entry name" value="GEO10195P1-RELATED"/>
    <property type="match status" value="1"/>
</dbReference>
<accession>A0A2T0TI53</accession>
<name>A0A2T0TI53_9BACT</name>
<proteinExistence type="predicted"/>
<gene>
    <name evidence="2" type="ORF">CLV58_10281</name>
</gene>
<feature type="domain" description="Kazal-like" evidence="1">
    <location>
        <begin position="20"/>
        <end position="63"/>
    </location>
</feature>
<evidence type="ECO:0000313" key="2">
    <source>
        <dbReference type="EMBL" id="PRY45333.1"/>
    </source>
</evidence>
<dbReference type="PROSITE" id="PS51257">
    <property type="entry name" value="PROKAR_LIPOPROTEIN"/>
    <property type="match status" value="1"/>
</dbReference>